<dbReference type="InterPro" id="IPR016195">
    <property type="entry name" value="Pol/histidinol_Pase-like"/>
</dbReference>
<evidence type="ECO:0008006" key="3">
    <source>
        <dbReference type="Google" id="ProtNLM"/>
    </source>
</evidence>
<dbReference type="AlphaFoldDB" id="A0A084GVZ3"/>
<accession>A0A084GVZ3</accession>
<dbReference type="CDD" id="cd19067">
    <property type="entry name" value="PfuEndoQ-like"/>
    <property type="match status" value="1"/>
</dbReference>
<dbReference type="Proteomes" id="UP000028549">
    <property type="component" value="Unassembled WGS sequence"/>
</dbReference>
<evidence type="ECO:0000313" key="1">
    <source>
        <dbReference type="EMBL" id="KEZ51505.1"/>
    </source>
</evidence>
<dbReference type="Gene3D" id="3.20.20.140">
    <property type="entry name" value="Metal-dependent hydrolases"/>
    <property type="match status" value="1"/>
</dbReference>
<dbReference type="PANTHER" id="PTHR40084:SF1">
    <property type="entry name" value="PHOSPHOTRANSFERASE"/>
    <property type="match status" value="1"/>
</dbReference>
<dbReference type="RefSeq" id="WP_035206889.1">
    <property type="nucleotide sequence ID" value="NZ_JNVC02000005.1"/>
</dbReference>
<dbReference type="EMBL" id="JNVC02000005">
    <property type="protein sequence ID" value="KEZ51505.1"/>
    <property type="molecule type" value="Genomic_DNA"/>
</dbReference>
<proteinExistence type="predicted"/>
<dbReference type="SUPFAM" id="SSF47781">
    <property type="entry name" value="RuvA domain 2-like"/>
    <property type="match status" value="1"/>
</dbReference>
<comment type="caution">
    <text evidence="1">The sequence shown here is derived from an EMBL/GenBank/DDBJ whole genome shotgun (WGS) entry which is preliminary data.</text>
</comment>
<dbReference type="SUPFAM" id="SSF89550">
    <property type="entry name" value="PHP domain-like"/>
    <property type="match status" value="1"/>
</dbReference>
<dbReference type="InterPro" id="IPR010994">
    <property type="entry name" value="RuvA_2-like"/>
</dbReference>
<name>A0A084GVZ3_METID</name>
<reference evidence="1 2" key="1">
    <citation type="journal article" date="2005" name="Int. J. Syst. Evol. Microbiol.">
        <title>Bacillus cibi sp. nov., isolated from jeotgal, a traditional Korean fermented seafood.</title>
        <authorList>
            <person name="Yoon J.H."/>
            <person name="Lee C.H."/>
            <person name="Oh T.K."/>
        </authorList>
    </citation>
    <scope>NUCLEOTIDE SEQUENCE [LARGE SCALE GENOMIC DNA]</scope>
    <source>
        <strain evidence="1 2">DSM 16189</strain>
    </source>
</reference>
<dbReference type="Pfam" id="PF13263">
    <property type="entry name" value="PHP_C"/>
    <property type="match status" value="1"/>
</dbReference>
<dbReference type="OrthoDB" id="9810135at2"/>
<dbReference type="PANTHER" id="PTHR40084">
    <property type="entry name" value="PHOSPHOHYDROLASE, PHP FAMILY"/>
    <property type="match status" value="1"/>
</dbReference>
<evidence type="ECO:0000313" key="2">
    <source>
        <dbReference type="Proteomes" id="UP000028549"/>
    </source>
</evidence>
<gene>
    <name evidence="1" type="ORF">GS18_0210175</name>
</gene>
<organism evidence="1 2">
    <name type="scientific">Metabacillus indicus</name>
    <name type="common">Bacillus indicus</name>
    <dbReference type="NCBI Taxonomy" id="246786"/>
    <lineage>
        <taxon>Bacteria</taxon>
        <taxon>Bacillati</taxon>
        <taxon>Bacillota</taxon>
        <taxon>Bacilli</taxon>
        <taxon>Bacillales</taxon>
        <taxon>Bacillaceae</taxon>
        <taxon>Metabacillus</taxon>
    </lineage>
</organism>
<protein>
    <recommendedName>
        <fullName evidence="3">TIGR00375 family protein</fullName>
    </recommendedName>
</protein>
<dbReference type="STRING" id="246786.GS18_0210175"/>
<sequence length="389" mass="43060">MNDYYADLHIHIGRTSSGKPVKITASKQLTLENILIEASGHKGMDIIGVIDCHVPEVLLTLENGIGEGKWRELQHGGIRFEKTTLLLGCEIEVYDSLCKGPLHALVFMPTIERMKDFSYWLSSRVKNLTLSTQRMYGEAKTLQKKVRELNGLFIPAHIFTPHKSLYGSGVRASLEEVLDPEWIDAVELGLSSDTEMASKVTELDKYPFLTNSDAHSTAKIGREYQKLKLAEPSFEEVRMALKGEGDRRIASNHGLNPLLGKYYRTVCETCGAANEEQEQSCKNCGSSRFTKGVSTRLAELADRRAGSGRERPPYVHQVPLQFIPGIGPKTLEKLKTAFGTEMMILHEVSKERLENVLPAKTAAYILAAREGRLGAEPGGGGIYGRVSKA</sequence>
<keyword evidence="2" id="KW-1185">Reference proteome</keyword>